<dbReference type="EMBL" id="DTBX01000123">
    <property type="protein sequence ID" value="HGQ55512.1"/>
    <property type="molecule type" value="Genomic_DNA"/>
</dbReference>
<protein>
    <submittedName>
        <fullName evidence="1">Uncharacterized protein</fullName>
    </submittedName>
</protein>
<comment type="caution">
    <text evidence="1">The sequence shown here is derived from an EMBL/GenBank/DDBJ whole genome shotgun (WGS) entry which is preliminary data.</text>
</comment>
<evidence type="ECO:0000313" key="1">
    <source>
        <dbReference type="EMBL" id="HGQ55512.1"/>
    </source>
</evidence>
<proteinExistence type="predicted"/>
<sequence>MGYFLCDGFVKFYGDKYYLTDRYSGIVHIYNQKFNLLDSIILFENSSLVSPSISYSKDPVGYLVEAYKKNFKRRILDFLLSDGFGYALIKEEEQPVIYKINLKNNEVKKFLLPTRLKKEKISYHFIDKKEKDIILVALLDNPEETFYCEIKVK</sequence>
<gene>
    <name evidence="1" type="ORF">ENU28_03485</name>
</gene>
<name>A0A7V4CIB7_UNCW3</name>
<reference evidence="1" key="1">
    <citation type="journal article" date="2020" name="mSystems">
        <title>Genome- and Community-Level Interaction Insights into Carbon Utilization and Element Cycling Functions of Hydrothermarchaeota in Hydrothermal Sediment.</title>
        <authorList>
            <person name="Zhou Z."/>
            <person name="Liu Y."/>
            <person name="Xu W."/>
            <person name="Pan J."/>
            <person name="Luo Z.H."/>
            <person name="Li M."/>
        </authorList>
    </citation>
    <scope>NUCLEOTIDE SEQUENCE [LARGE SCALE GENOMIC DNA]</scope>
    <source>
        <strain evidence="1">SpSt-655</strain>
    </source>
</reference>
<organism evidence="1">
    <name type="scientific">candidate division WOR-3 bacterium</name>
    <dbReference type="NCBI Taxonomy" id="2052148"/>
    <lineage>
        <taxon>Bacteria</taxon>
        <taxon>Bacteria division WOR-3</taxon>
    </lineage>
</organism>
<dbReference type="AlphaFoldDB" id="A0A7V4CIB7"/>
<accession>A0A7V4CIB7</accession>